<sequence>MNIGSMIRGLLGESKPAEVKALEMKPGQVVRGLIINVSEDGQEATVQIQGVHVKAKLEASLRPGETALLQVQPPGEDGAVILKPVTQGQGTVMSGSSLADMLKSSGLPDSPEIREIVKGIQNAGVPLTKENISVFKEVLAMKPLQIPAGEWAESAAIAFQRGLPVSLQSVKGLHQAVFGPPLHQLLQTLEHQLDVTVQIQNQRGAGTAAGDGVGAAGIASAADGRYSTQGLPQNPSAAQAGGQAVVSTAAGNTADGAAGMPGTSGAQADVPEAELHAALRSGTAAAPAGPPPAAALLAKLQGLMHQLRNELAQPWAGGTAQPAQGPPSHEAEPWVGRVLKLLGAEHEQQALRGSGAGAPAAAGASAAAGAGPAAGANAA</sequence>
<feature type="region of interest" description="Disordered" evidence="1">
    <location>
        <begin position="350"/>
        <end position="379"/>
    </location>
</feature>
<evidence type="ECO:0000256" key="1">
    <source>
        <dbReference type="SAM" id="MobiDB-lite"/>
    </source>
</evidence>
<gene>
    <name evidence="2" type="ORF">HII30_11825</name>
</gene>
<proteinExistence type="predicted"/>
<keyword evidence="3" id="KW-1185">Reference proteome</keyword>
<reference evidence="2 3" key="1">
    <citation type="submission" date="2020-04" db="EMBL/GenBank/DDBJ databases">
        <title>Paenibacillus algicola sp. nov., a novel marine bacterium producing alginate lyase.</title>
        <authorList>
            <person name="Huang H."/>
        </authorList>
    </citation>
    <scope>NUCLEOTIDE SEQUENCE [LARGE SCALE GENOMIC DNA]</scope>
    <source>
        <strain evidence="2 3">L7-75</strain>
    </source>
</reference>
<keyword evidence="2" id="KW-0282">Flagellum</keyword>
<evidence type="ECO:0000313" key="3">
    <source>
        <dbReference type="Proteomes" id="UP000565468"/>
    </source>
</evidence>
<protein>
    <submittedName>
        <fullName evidence="2">Flagellar hook-length control protein FliK</fullName>
    </submittedName>
</protein>
<feature type="non-terminal residue" evidence="2">
    <location>
        <position position="379"/>
    </location>
</feature>
<accession>A0A848M8E0</accession>
<dbReference type="Proteomes" id="UP000565468">
    <property type="component" value="Unassembled WGS sequence"/>
</dbReference>
<dbReference type="EMBL" id="JABBPN010000010">
    <property type="protein sequence ID" value="NMO96460.1"/>
    <property type="molecule type" value="Genomic_DNA"/>
</dbReference>
<dbReference type="AlphaFoldDB" id="A0A848M8E0"/>
<evidence type="ECO:0000313" key="2">
    <source>
        <dbReference type="EMBL" id="NMO96460.1"/>
    </source>
</evidence>
<feature type="compositionally biased region" description="Low complexity" evidence="1">
    <location>
        <begin position="357"/>
        <end position="379"/>
    </location>
</feature>
<organism evidence="2 3">
    <name type="scientific">Paenibacillus lemnae</name>
    <dbReference type="NCBI Taxonomy" id="1330551"/>
    <lineage>
        <taxon>Bacteria</taxon>
        <taxon>Bacillati</taxon>
        <taxon>Bacillota</taxon>
        <taxon>Bacilli</taxon>
        <taxon>Bacillales</taxon>
        <taxon>Paenibacillaceae</taxon>
        <taxon>Paenibacillus</taxon>
    </lineage>
</organism>
<comment type="caution">
    <text evidence="2">The sequence shown here is derived from an EMBL/GenBank/DDBJ whole genome shotgun (WGS) entry which is preliminary data.</text>
</comment>
<keyword evidence="2" id="KW-0969">Cilium</keyword>
<name>A0A848M8E0_PAELE</name>
<keyword evidence="2" id="KW-0966">Cell projection</keyword>